<gene>
    <name evidence="3" type="ORF">B0A49_00254</name>
</gene>
<reference evidence="3 4" key="1">
    <citation type="submission" date="2017-03" db="EMBL/GenBank/DDBJ databases">
        <title>Genomes of endolithic fungi from Antarctica.</title>
        <authorList>
            <person name="Coleine C."/>
            <person name="Masonjones S."/>
            <person name="Stajich J.E."/>
        </authorList>
    </citation>
    <scope>NUCLEOTIDE SEQUENCE [LARGE SCALE GENOMIC DNA]</scope>
    <source>
        <strain evidence="3 4">CCFEE 5187</strain>
    </source>
</reference>
<dbReference type="GO" id="GO:0003676">
    <property type="term" value="F:nucleic acid binding"/>
    <property type="evidence" value="ECO:0007669"/>
    <property type="project" value="InterPro"/>
</dbReference>
<protein>
    <recommendedName>
        <fullName evidence="5">CCHC-type domain-containing protein</fullName>
    </recommendedName>
</protein>
<feature type="compositionally biased region" description="Basic and acidic residues" evidence="2">
    <location>
        <begin position="344"/>
        <end position="356"/>
    </location>
</feature>
<sequence>MQRLKNQLEEREIQVKEQAAQLAEMESSFAELQTLIPMEQARSRRRASDDADATQLRTLLREKNDKISMLTAEFDAHRADFRSTIDTLEMASTETERVYEKRVEDLLAEVRELQEGRDDFESVAQQLKQLEELVQELEEGLEDARRGEAEARGEVEFLRGEVERGRSELRRERKKAAEAAKGADGAARENEQRDEELNRMRETLEQLERERDELQDLVEEKVAREADLELELERVQKNERHTSAMSNGVPAHMPSRESRGTIKNWQASLSSKGSHANSVKLDAASEFEARSTTANGNSIWCEVRQSDGHDILTCTGMFGEHSQDSARTAVDGKHMEIGSAASQSRDHSTPSPETHDSPSAPKTVSPPKKIASSGSAPARPVPTPQDDDKWCALCEKDGHLAFDCPDEANF</sequence>
<dbReference type="InterPro" id="IPR036875">
    <property type="entry name" value="Znf_CCHC_sf"/>
</dbReference>
<dbReference type="OrthoDB" id="2130750at2759"/>
<dbReference type="EMBL" id="NAJN01000027">
    <property type="protein sequence ID" value="TKA81347.1"/>
    <property type="molecule type" value="Genomic_DNA"/>
</dbReference>
<keyword evidence="1" id="KW-0175">Coiled coil</keyword>
<evidence type="ECO:0008006" key="5">
    <source>
        <dbReference type="Google" id="ProtNLM"/>
    </source>
</evidence>
<evidence type="ECO:0000256" key="1">
    <source>
        <dbReference type="SAM" id="Coils"/>
    </source>
</evidence>
<dbReference type="Proteomes" id="UP000308768">
    <property type="component" value="Unassembled WGS sequence"/>
</dbReference>
<dbReference type="STRING" id="331657.A0A4U0XWY4"/>
<name>A0A4U0XWY4_9PEZI</name>
<dbReference type="GO" id="GO:0008270">
    <property type="term" value="F:zinc ion binding"/>
    <property type="evidence" value="ECO:0007669"/>
    <property type="project" value="InterPro"/>
</dbReference>
<organism evidence="3 4">
    <name type="scientific">Cryomyces minteri</name>
    <dbReference type="NCBI Taxonomy" id="331657"/>
    <lineage>
        <taxon>Eukaryota</taxon>
        <taxon>Fungi</taxon>
        <taxon>Dikarya</taxon>
        <taxon>Ascomycota</taxon>
        <taxon>Pezizomycotina</taxon>
        <taxon>Dothideomycetes</taxon>
        <taxon>Dothideomycetes incertae sedis</taxon>
        <taxon>Cryomyces</taxon>
    </lineage>
</organism>
<feature type="region of interest" description="Disordered" evidence="2">
    <location>
        <begin position="338"/>
        <end position="390"/>
    </location>
</feature>
<feature type="region of interest" description="Disordered" evidence="2">
    <location>
        <begin position="168"/>
        <end position="196"/>
    </location>
</feature>
<keyword evidence="4" id="KW-1185">Reference proteome</keyword>
<proteinExistence type="predicted"/>
<accession>A0A4U0XWY4</accession>
<evidence type="ECO:0000313" key="3">
    <source>
        <dbReference type="EMBL" id="TKA81347.1"/>
    </source>
</evidence>
<feature type="compositionally biased region" description="Basic and acidic residues" evidence="2">
    <location>
        <begin position="168"/>
        <end position="178"/>
    </location>
</feature>
<dbReference type="AlphaFoldDB" id="A0A4U0XWY4"/>
<comment type="caution">
    <text evidence="3">The sequence shown here is derived from an EMBL/GenBank/DDBJ whole genome shotgun (WGS) entry which is preliminary data.</text>
</comment>
<dbReference type="SUPFAM" id="SSF57756">
    <property type="entry name" value="Retrovirus zinc finger-like domains"/>
    <property type="match status" value="1"/>
</dbReference>
<feature type="compositionally biased region" description="Basic and acidic residues" evidence="2">
    <location>
        <begin position="186"/>
        <end position="196"/>
    </location>
</feature>
<feature type="coiled-coil region" evidence="1">
    <location>
        <begin position="1"/>
        <end position="35"/>
    </location>
</feature>
<evidence type="ECO:0000313" key="4">
    <source>
        <dbReference type="Proteomes" id="UP000308768"/>
    </source>
</evidence>
<evidence type="ECO:0000256" key="2">
    <source>
        <dbReference type="SAM" id="MobiDB-lite"/>
    </source>
</evidence>